<accession>A0ABP6UX17</accession>
<evidence type="ECO:0000313" key="2">
    <source>
        <dbReference type="Proteomes" id="UP001500707"/>
    </source>
</evidence>
<sequence length="58" mass="6565">MEFNPAATRALRPVTRSHTFIQEKDFLIGLIGVQAEWPYGRIPAFTGGYLFAPAREVR</sequence>
<reference evidence="2" key="1">
    <citation type="journal article" date="2019" name="Int. J. Syst. Evol. Microbiol.">
        <title>The Global Catalogue of Microorganisms (GCM) 10K type strain sequencing project: providing services to taxonomists for standard genome sequencing and annotation.</title>
        <authorList>
            <consortium name="The Broad Institute Genomics Platform"/>
            <consortium name="The Broad Institute Genome Sequencing Center for Infectious Disease"/>
            <person name="Wu L."/>
            <person name="Ma J."/>
        </authorList>
    </citation>
    <scope>NUCLEOTIDE SEQUENCE [LARGE SCALE GENOMIC DNA]</scope>
    <source>
        <strain evidence="2">JCM 17656</strain>
    </source>
</reference>
<gene>
    <name evidence="1" type="ORF">GCM10022295_01810</name>
</gene>
<protein>
    <submittedName>
        <fullName evidence="1">Uncharacterized protein</fullName>
    </submittedName>
</protein>
<proteinExistence type="predicted"/>
<comment type="caution">
    <text evidence="1">The sequence shown here is derived from an EMBL/GenBank/DDBJ whole genome shotgun (WGS) entry which is preliminary data.</text>
</comment>
<organism evidence="1 2">
    <name type="scientific">Streptomyces osmaniensis</name>
    <dbReference type="NCBI Taxonomy" id="593134"/>
    <lineage>
        <taxon>Bacteria</taxon>
        <taxon>Bacillati</taxon>
        <taxon>Actinomycetota</taxon>
        <taxon>Actinomycetes</taxon>
        <taxon>Kitasatosporales</taxon>
        <taxon>Streptomycetaceae</taxon>
        <taxon>Streptomyces</taxon>
    </lineage>
</organism>
<keyword evidence="2" id="KW-1185">Reference proteome</keyword>
<dbReference type="EMBL" id="BAABCE010000001">
    <property type="protein sequence ID" value="GAA3523843.1"/>
    <property type="molecule type" value="Genomic_DNA"/>
</dbReference>
<name>A0ABP6UX17_9ACTN</name>
<evidence type="ECO:0000313" key="1">
    <source>
        <dbReference type="EMBL" id="GAA3523843.1"/>
    </source>
</evidence>
<dbReference type="Proteomes" id="UP001500707">
    <property type="component" value="Unassembled WGS sequence"/>
</dbReference>